<dbReference type="PANTHER" id="PTHR36302:SF1">
    <property type="entry name" value="COPPER CHAPERONE PCU(A)C"/>
    <property type="match status" value="1"/>
</dbReference>
<name>A0ABU7LV33_9PROT</name>
<proteinExistence type="predicted"/>
<feature type="chain" id="PRO_5047181199" evidence="1">
    <location>
        <begin position="24"/>
        <end position="180"/>
    </location>
</feature>
<dbReference type="Pfam" id="PF04314">
    <property type="entry name" value="PCuAC"/>
    <property type="match status" value="1"/>
</dbReference>
<dbReference type="RefSeq" id="WP_330194967.1">
    <property type="nucleotide sequence ID" value="NZ_JAZDRO010000001.1"/>
</dbReference>
<reference evidence="2 3" key="1">
    <citation type="submission" date="2024-01" db="EMBL/GenBank/DDBJ databases">
        <title>Hyphobacterium bacterium isolated from marine sediment.</title>
        <authorList>
            <person name="Zhao S."/>
        </authorList>
    </citation>
    <scope>NUCLEOTIDE SEQUENCE [LARGE SCALE GENOMIC DNA]</scope>
    <source>
        <strain evidence="2 3">Y60-23</strain>
    </source>
</reference>
<comment type="caution">
    <text evidence="2">The sequence shown here is derived from an EMBL/GenBank/DDBJ whole genome shotgun (WGS) entry which is preliminary data.</text>
</comment>
<dbReference type="InterPro" id="IPR036182">
    <property type="entry name" value="PCuAC_sf"/>
</dbReference>
<dbReference type="EMBL" id="JAZDRO010000001">
    <property type="protein sequence ID" value="MEE2565431.1"/>
    <property type="molecule type" value="Genomic_DNA"/>
</dbReference>
<accession>A0ABU7LV33</accession>
<sequence>MIRTAVFSSATLFLAACGGSPEAAEETNADRHESGMAETRLYQPETEVAQGEAEVEIRASWMRPHPQGRDVTSAYVVVRLASGEEDLLTGARIEGAERVEMHGHTMSADGAMRMHEIPPQRVGSEGPLVFTPGGRHLMVFGLAPVSEGEEVAGTLVFQNAGDVPVTFAVRNMPPGMPNDY</sequence>
<organism evidence="2 3">
    <name type="scientific">Hyphobacterium marinum</name>
    <dbReference type="NCBI Taxonomy" id="3116574"/>
    <lineage>
        <taxon>Bacteria</taxon>
        <taxon>Pseudomonadati</taxon>
        <taxon>Pseudomonadota</taxon>
        <taxon>Alphaproteobacteria</taxon>
        <taxon>Maricaulales</taxon>
        <taxon>Maricaulaceae</taxon>
        <taxon>Hyphobacterium</taxon>
    </lineage>
</organism>
<dbReference type="PANTHER" id="PTHR36302">
    <property type="entry name" value="BLR7088 PROTEIN"/>
    <property type="match status" value="1"/>
</dbReference>
<gene>
    <name evidence="2" type="ORF">V0U35_01965</name>
</gene>
<feature type="signal peptide" evidence="1">
    <location>
        <begin position="1"/>
        <end position="23"/>
    </location>
</feature>
<evidence type="ECO:0000313" key="3">
    <source>
        <dbReference type="Proteomes" id="UP001310692"/>
    </source>
</evidence>
<keyword evidence="1" id="KW-0732">Signal</keyword>
<dbReference type="Gene3D" id="2.60.40.1890">
    <property type="entry name" value="PCu(A)C copper chaperone"/>
    <property type="match status" value="1"/>
</dbReference>
<dbReference type="Proteomes" id="UP001310692">
    <property type="component" value="Unassembled WGS sequence"/>
</dbReference>
<dbReference type="InterPro" id="IPR058248">
    <property type="entry name" value="Lxx211020-like"/>
</dbReference>
<dbReference type="SUPFAM" id="SSF110087">
    <property type="entry name" value="DR1885-like metal-binding protein"/>
    <property type="match status" value="1"/>
</dbReference>
<evidence type="ECO:0000256" key="1">
    <source>
        <dbReference type="SAM" id="SignalP"/>
    </source>
</evidence>
<protein>
    <submittedName>
        <fullName evidence="2">Copper chaperone PCu(A)C</fullName>
    </submittedName>
</protein>
<dbReference type="InterPro" id="IPR007410">
    <property type="entry name" value="LpqE-like"/>
</dbReference>
<evidence type="ECO:0000313" key="2">
    <source>
        <dbReference type="EMBL" id="MEE2565431.1"/>
    </source>
</evidence>
<dbReference type="PROSITE" id="PS51257">
    <property type="entry name" value="PROKAR_LIPOPROTEIN"/>
    <property type="match status" value="1"/>
</dbReference>
<keyword evidence="3" id="KW-1185">Reference proteome</keyword>